<dbReference type="AlphaFoldDB" id="A0A1I1VZ81"/>
<organism evidence="1 3">
    <name type="scientific">Thermophagus xiamenensis</name>
    <dbReference type="NCBI Taxonomy" id="385682"/>
    <lineage>
        <taxon>Bacteria</taxon>
        <taxon>Pseudomonadati</taxon>
        <taxon>Bacteroidota</taxon>
        <taxon>Bacteroidia</taxon>
        <taxon>Marinilabiliales</taxon>
        <taxon>Marinilabiliaceae</taxon>
        <taxon>Thermophagus</taxon>
    </lineage>
</organism>
<dbReference type="EMBL" id="FONA01000003">
    <property type="protein sequence ID" value="SFD88240.1"/>
    <property type="molecule type" value="Genomic_DNA"/>
</dbReference>
<keyword evidence="3" id="KW-1185">Reference proteome</keyword>
<protein>
    <submittedName>
        <fullName evidence="1">Uncharacterized protein</fullName>
    </submittedName>
</protein>
<sequence>MVPVYPPVKRVPASLRAFVKHGKTITVSLQEFDMRSGTIDKDKDGTTCRILLQYITYNSGKTVKAITHINRIAAQIVI</sequence>
<evidence type="ECO:0000313" key="3">
    <source>
        <dbReference type="Proteomes" id="UP000181976"/>
    </source>
</evidence>
<accession>A0A1I1VZ81</accession>
<proteinExistence type="predicted"/>
<evidence type="ECO:0000313" key="2">
    <source>
        <dbReference type="EMBL" id="SFD88240.1"/>
    </source>
</evidence>
<dbReference type="InParanoid" id="A0A1I1VZ81"/>
<dbReference type="EMBL" id="FONA01000003">
    <property type="protein sequence ID" value="SFD88069.1"/>
    <property type="molecule type" value="Genomic_DNA"/>
</dbReference>
<evidence type="ECO:0000313" key="1">
    <source>
        <dbReference type="EMBL" id="SFD88069.1"/>
    </source>
</evidence>
<name>A0A1I1VZ81_9BACT</name>
<reference evidence="1 3" key="1">
    <citation type="submission" date="2016-10" db="EMBL/GenBank/DDBJ databases">
        <authorList>
            <person name="de Groot N.N."/>
        </authorList>
    </citation>
    <scope>NUCLEOTIDE SEQUENCE [LARGE SCALE GENOMIC DNA]</scope>
    <source>
        <strain evidence="1 3">DSM 19012</strain>
    </source>
</reference>
<gene>
    <name evidence="1" type="ORF">SAMN05444380_103134</name>
    <name evidence="2" type="ORF">SAMN05444380_103142</name>
</gene>
<dbReference type="Proteomes" id="UP000181976">
    <property type="component" value="Unassembled WGS sequence"/>
</dbReference>